<accession>A0A0M4EE56</accession>
<evidence type="ECO:0000313" key="1">
    <source>
        <dbReference type="EMBL" id="ALC38317.1"/>
    </source>
</evidence>
<dbReference type="AlphaFoldDB" id="A0A0M4EE56"/>
<name>A0A0M4EE56_DROBS</name>
<dbReference type="Proteomes" id="UP000494163">
    <property type="component" value="Chromosome 2L"/>
</dbReference>
<keyword evidence="2" id="KW-1185">Reference proteome</keyword>
<sequence>MSSSSQDYYYAEPKRSSPYYNLQSSYNQQSYAGQGASAFRAYSRQLQRWREMQTRNGLYFPAHNANTQLQAQSYPNQYGGGDQQHLGNGYW</sequence>
<proteinExistence type="predicted"/>
<gene>
    <name evidence="1" type="ORF">Dbus_chr2Lg402</name>
</gene>
<protein>
    <submittedName>
        <fullName evidence="1">Maker412</fullName>
    </submittedName>
</protein>
<evidence type="ECO:0000313" key="2">
    <source>
        <dbReference type="Proteomes" id="UP000494163"/>
    </source>
</evidence>
<organism evidence="1 2">
    <name type="scientific">Drosophila busckii</name>
    <name type="common">Fruit fly</name>
    <dbReference type="NCBI Taxonomy" id="30019"/>
    <lineage>
        <taxon>Eukaryota</taxon>
        <taxon>Metazoa</taxon>
        <taxon>Ecdysozoa</taxon>
        <taxon>Arthropoda</taxon>
        <taxon>Hexapoda</taxon>
        <taxon>Insecta</taxon>
        <taxon>Pterygota</taxon>
        <taxon>Neoptera</taxon>
        <taxon>Endopterygota</taxon>
        <taxon>Diptera</taxon>
        <taxon>Brachycera</taxon>
        <taxon>Muscomorpha</taxon>
        <taxon>Ephydroidea</taxon>
        <taxon>Drosophilidae</taxon>
        <taxon>Drosophila</taxon>
    </lineage>
</organism>
<dbReference type="EMBL" id="CP012523">
    <property type="protein sequence ID" value="ALC38317.1"/>
    <property type="molecule type" value="Genomic_DNA"/>
</dbReference>
<reference evidence="1 2" key="1">
    <citation type="submission" date="2015-08" db="EMBL/GenBank/DDBJ databases">
        <title>Ancestral chromatin configuration constrains chromatin evolution on differentiating sex chromosomes in Drosophila.</title>
        <authorList>
            <person name="Zhou Q."/>
            <person name="Bachtrog D."/>
        </authorList>
    </citation>
    <scope>NUCLEOTIDE SEQUENCE [LARGE SCALE GENOMIC DNA]</scope>
    <source>
        <tissue evidence="1">Whole larvae</tissue>
    </source>
</reference>